<protein>
    <recommendedName>
        <fullName evidence="1">NAD-dependent epimerase/dehydratase domain-containing protein</fullName>
    </recommendedName>
</protein>
<dbReference type="SUPFAM" id="SSF51735">
    <property type="entry name" value="NAD(P)-binding Rossmann-fold domains"/>
    <property type="match status" value="1"/>
</dbReference>
<sequence>MHVKTFVEVSTAFVYKSQTKAPADERAKLDPWTLQAKYKLQAEEELRALDGLHVVFVRPATVYGSGDVGGLMPRLVCAAAYSALGEKMKLLWDGEMRVNTAHGVTNTPLTPYMDKELLGHNHLYVDGTKIETTGFEYTYPSVQLDQVRALVQDAIDQRMFPPVLA</sequence>
<dbReference type="Pfam" id="PF01370">
    <property type="entry name" value="Epimerase"/>
    <property type="match status" value="1"/>
</dbReference>
<dbReference type="PANTHER" id="PTHR43245:SF11">
    <property type="entry name" value="LD23561P"/>
    <property type="match status" value="1"/>
</dbReference>
<evidence type="ECO:0000313" key="2">
    <source>
        <dbReference type="EMBL" id="RHY58599.1"/>
    </source>
</evidence>
<dbReference type="Gene3D" id="3.40.50.720">
    <property type="entry name" value="NAD(P)-binding Rossmann-like Domain"/>
    <property type="match status" value="1"/>
</dbReference>
<dbReference type="Proteomes" id="UP000265716">
    <property type="component" value="Unassembled WGS sequence"/>
</dbReference>
<dbReference type="AlphaFoldDB" id="A0A397D4G6"/>
<comment type="caution">
    <text evidence="2">The sequence shown here is derived from an EMBL/GenBank/DDBJ whole genome shotgun (WGS) entry which is preliminary data.</text>
</comment>
<dbReference type="InterPro" id="IPR036291">
    <property type="entry name" value="NAD(P)-bd_dom_sf"/>
</dbReference>
<reference evidence="2 3" key="1">
    <citation type="submission" date="2018-08" db="EMBL/GenBank/DDBJ databases">
        <title>Aphanomyces genome sequencing and annotation.</title>
        <authorList>
            <person name="Minardi D."/>
            <person name="Oidtmann B."/>
            <person name="Van Der Giezen M."/>
            <person name="Studholme D.J."/>
        </authorList>
    </citation>
    <scope>NUCLEOTIDE SEQUENCE [LARGE SCALE GENOMIC DNA]</scope>
    <source>
        <strain evidence="2 3">SA</strain>
    </source>
</reference>
<organism evidence="2 3">
    <name type="scientific">Aphanomyces astaci</name>
    <name type="common">Crayfish plague agent</name>
    <dbReference type="NCBI Taxonomy" id="112090"/>
    <lineage>
        <taxon>Eukaryota</taxon>
        <taxon>Sar</taxon>
        <taxon>Stramenopiles</taxon>
        <taxon>Oomycota</taxon>
        <taxon>Saprolegniomycetes</taxon>
        <taxon>Saprolegniales</taxon>
        <taxon>Verrucalvaceae</taxon>
        <taxon>Aphanomyces</taxon>
    </lineage>
</organism>
<feature type="domain" description="NAD-dependent epimerase/dehydratase" evidence="1">
    <location>
        <begin position="2"/>
        <end position="96"/>
    </location>
</feature>
<dbReference type="InterPro" id="IPR050177">
    <property type="entry name" value="Lipid_A_modif_metabolic_enz"/>
</dbReference>
<evidence type="ECO:0000313" key="3">
    <source>
        <dbReference type="Proteomes" id="UP000265716"/>
    </source>
</evidence>
<dbReference type="VEuPathDB" id="FungiDB:H257_17170"/>
<dbReference type="PANTHER" id="PTHR43245">
    <property type="entry name" value="BIFUNCTIONAL POLYMYXIN RESISTANCE PROTEIN ARNA"/>
    <property type="match status" value="1"/>
</dbReference>
<name>A0A397D4G6_APHAT</name>
<proteinExistence type="predicted"/>
<dbReference type="InterPro" id="IPR001509">
    <property type="entry name" value="Epimerase_deHydtase"/>
</dbReference>
<dbReference type="EMBL" id="QUTC01005359">
    <property type="protein sequence ID" value="RHY58599.1"/>
    <property type="molecule type" value="Genomic_DNA"/>
</dbReference>
<accession>A0A397D4G6</accession>
<evidence type="ECO:0000259" key="1">
    <source>
        <dbReference type="Pfam" id="PF01370"/>
    </source>
</evidence>
<gene>
    <name evidence="2" type="ORF">DYB38_007496</name>
</gene>